<dbReference type="Gene3D" id="6.10.280.40">
    <property type="match status" value="1"/>
</dbReference>
<dbReference type="GO" id="GO:0016887">
    <property type="term" value="F:ATP hydrolysis activity"/>
    <property type="evidence" value="ECO:0007669"/>
    <property type="project" value="InterPro"/>
</dbReference>
<dbReference type="Pfam" id="PF25568">
    <property type="entry name" value="AAA_lid_At3g28540"/>
    <property type="match status" value="1"/>
</dbReference>
<sequence>MDANEKVADEFEGAKVWWAFGKTIVMQRSSLHHPVPCERMYYKLTFHKTQRDLIIGRYIEHVMKEGNAIKLRNRERKLYTNSGVRWSHVVFEHPATFQTLAMDPVKKQEIMDDLMTFSKAEEFYKSIGRAWKRGYLLYGPPGTGKSTMIAAMANHLGYNIYDLELTSVKNNTELRKLLLETSNKSLIVIEDIDCSLDLTGQRIKKNDKAKEDKDKGHGKENGGQEKEANILSQVTLSGLLNFIDGLWSACKGERLIVFTTNHVEKLDAALTRKGRLDKHIELSYCTFEAFKVLARNYLKLESHHLFPTICELLGETNVVPADVAEHLMPKTLSQSADICLQNLVQALKKEKNNGKLIAKEERKYGAISWKCMTSTQYHLIEDKKRAKN</sequence>
<comment type="caution">
    <text evidence="5">The sequence shown here is derived from an EMBL/GenBank/DDBJ whole genome shotgun (WGS) entry which is preliminary data.</text>
</comment>
<dbReference type="PANTHER" id="PTHR23070">
    <property type="entry name" value="BCS1 AAA-TYPE ATPASE"/>
    <property type="match status" value="1"/>
</dbReference>
<feature type="domain" description="AAA+ ATPase" evidence="4">
    <location>
        <begin position="131"/>
        <end position="286"/>
    </location>
</feature>
<keyword evidence="6" id="KW-1185">Reference proteome</keyword>
<dbReference type="CDD" id="cd19510">
    <property type="entry name" value="RecA-like_BCS1"/>
    <property type="match status" value="1"/>
</dbReference>
<evidence type="ECO:0000313" key="5">
    <source>
        <dbReference type="EMBL" id="TQD86907.1"/>
    </source>
</evidence>
<evidence type="ECO:0000256" key="3">
    <source>
        <dbReference type="SAM" id="MobiDB-lite"/>
    </source>
</evidence>
<dbReference type="SUPFAM" id="SSF52540">
    <property type="entry name" value="P-loop containing nucleoside triphosphate hydrolases"/>
    <property type="match status" value="1"/>
</dbReference>
<dbReference type="GO" id="GO:0005524">
    <property type="term" value="F:ATP binding"/>
    <property type="evidence" value="ECO:0007669"/>
    <property type="project" value="UniProtKB-KW"/>
</dbReference>
<gene>
    <name evidence="5" type="ORF">C1H46_027524</name>
</gene>
<dbReference type="AlphaFoldDB" id="A0A540LK99"/>
<accession>A0A540LK99</accession>
<evidence type="ECO:0000313" key="6">
    <source>
        <dbReference type="Proteomes" id="UP000315295"/>
    </source>
</evidence>
<reference evidence="5 6" key="1">
    <citation type="journal article" date="2019" name="G3 (Bethesda)">
        <title>Sequencing of a Wild Apple (Malus baccata) Genome Unravels the Differences Between Cultivated and Wild Apple Species Regarding Disease Resistance and Cold Tolerance.</title>
        <authorList>
            <person name="Chen X."/>
        </authorList>
    </citation>
    <scope>NUCLEOTIDE SEQUENCE [LARGE SCALE GENOMIC DNA]</scope>
    <source>
        <strain evidence="6">cv. Shandingzi</strain>
        <tissue evidence="5">Leaves</tissue>
    </source>
</reference>
<dbReference type="InterPro" id="IPR058017">
    <property type="entry name" value="At3g28540-like_C"/>
</dbReference>
<protein>
    <recommendedName>
        <fullName evidence="4">AAA+ ATPase domain-containing protein</fullName>
    </recommendedName>
</protein>
<dbReference type="InterPro" id="IPR027417">
    <property type="entry name" value="P-loop_NTPase"/>
</dbReference>
<evidence type="ECO:0000256" key="2">
    <source>
        <dbReference type="RuleBase" id="RU003651"/>
    </source>
</evidence>
<dbReference type="EMBL" id="VIEB01000553">
    <property type="protein sequence ID" value="TQD86907.1"/>
    <property type="molecule type" value="Genomic_DNA"/>
</dbReference>
<feature type="region of interest" description="Disordered" evidence="3">
    <location>
        <begin position="205"/>
        <end position="226"/>
    </location>
</feature>
<evidence type="ECO:0000256" key="1">
    <source>
        <dbReference type="ARBA" id="ARBA00007448"/>
    </source>
</evidence>
<dbReference type="PROSITE" id="PS00674">
    <property type="entry name" value="AAA"/>
    <property type="match status" value="1"/>
</dbReference>
<keyword evidence="2" id="KW-0067">ATP-binding</keyword>
<dbReference type="InterPro" id="IPR003593">
    <property type="entry name" value="AAA+_ATPase"/>
</dbReference>
<dbReference type="InterPro" id="IPR050747">
    <property type="entry name" value="Mitochondrial_chaperone_BCS1"/>
</dbReference>
<name>A0A540LK99_MALBA</name>
<dbReference type="Pfam" id="PF00004">
    <property type="entry name" value="AAA"/>
    <property type="match status" value="1"/>
</dbReference>
<dbReference type="InterPro" id="IPR003959">
    <property type="entry name" value="ATPase_AAA_core"/>
</dbReference>
<dbReference type="SMART" id="SM00382">
    <property type="entry name" value="AAA"/>
    <property type="match status" value="1"/>
</dbReference>
<keyword evidence="2" id="KW-0547">Nucleotide-binding</keyword>
<dbReference type="InterPro" id="IPR003960">
    <property type="entry name" value="ATPase_AAA_CS"/>
</dbReference>
<evidence type="ECO:0000259" key="4">
    <source>
        <dbReference type="SMART" id="SM00382"/>
    </source>
</evidence>
<organism evidence="5 6">
    <name type="scientific">Malus baccata</name>
    <name type="common">Siberian crab apple</name>
    <name type="synonym">Pyrus baccata</name>
    <dbReference type="NCBI Taxonomy" id="106549"/>
    <lineage>
        <taxon>Eukaryota</taxon>
        <taxon>Viridiplantae</taxon>
        <taxon>Streptophyta</taxon>
        <taxon>Embryophyta</taxon>
        <taxon>Tracheophyta</taxon>
        <taxon>Spermatophyta</taxon>
        <taxon>Magnoliopsida</taxon>
        <taxon>eudicotyledons</taxon>
        <taxon>Gunneridae</taxon>
        <taxon>Pentapetalae</taxon>
        <taxon>rosids</taxon>
        <taxon>fabids</taxon>
        <taxon>Rosales</taxon>
        <taxon>Rosaceae</taxon>
        <taxon>Amygdaloideae</taxon>
        <taxon>Maleae</taxon>
        <taxon>Malus</taxon>
    </lineage>
</organism>
<dbReference type="STRING" id="106549.A0A540LK99"/>
<dbReference type="Gene3D" id="3.40.50.300">
    <property type="entry name" value="P-loop containing nucleotide triphosphate hydrolases"/>
    <property type="match status" value="1"/>
</dbReference>
<dbReference type="Proteomes" id="UP000315295">
    <property type="component" value="Unassembled WGS sequence"/>
</dbReference>
<comment type="similarity">
    <text evidence="1">Belongs to the AAA ATPase family. BCS1 subfamily.</text>
</comment>
<proteinExistence type="inferred from homology"/>